<dbReference type="PROSITE" id="PS50883">
    <property type="entry name" value="EAL"/>
    <property type="match status" value="1"/>
</dbReference>
<dbReference type="SUPFAM" id="SSF55073">
    <property type="entry name" value="Nucleotide cyclase"/>
    <property type="match status" value="1"/>
</dbReference>
<accession>A0A4R3XWG6</accession>
<evidence type="ECO:0000259" key="5">
    <source>
        <dbReference type="PROSITE" id="PS50883"/>
    </source>
</evidence>
<evidence type="ECO:0000313" key="8">
    <source>
        <dbReference type="Proteomes" id="UP000295367"/>
    </source>
</evidence>
<comment type="catalytic activity">
    <reaction evidence="1">
        <text>3',3'-c-di-GMP + H2O = 5'-phosphoguanylyl(3'-&gt;5')guanosine + H(+)</text>
        <dbReference type="Rhea" id="RHEA:24902"/>
        <dbReference type="ChEBI" id="CHEBI:15377"/>
        <dbReference type="ChEBI" id="CHEBI:15378"/>
        <dbReference type="ChEBI" id="CHEBI:58754"/>
        <dbReference type="ChEBI" id="CHEBI:58805"/>
        <dbReference type="EC" id="3.1.4.52"/>
    </reaction>
    <physiologicalReaction direction="left-to-right" evidence="1">
        <dbReference type="Rhea" id="RHEA:24903"/>
    </physiologicalReaction>
</comment>
<dbReference type="NCBIfam" id="TIGR00229">
    <property type="entry name" value="sensory_box"/>
    <property type="match status" value="1"/>
</dbReference>
<evidence type="ECO:0000259" key="6">
    <source>
        <dbReference type="PROSITE" id="PS50887"/>
    </source>
</evidence>
<dbReference type="GO" id="GO:0071732">
    <property type="term" value="P:cellular response to nitric oxide"/>
    <property type="evidence" value="ECO:0007669"/>
    <property type="project" value="UniProtKB-ARBA"/>
</dbReference>
<dbReference type="InterPro" id="IPR000700">
    <property type="entry name" value="PAS-assoc_C"/>
</dbReference>
<dbReference type="PROSITE" id="PS50887">
    <property type="entry name" value="GGDEF"/>
    <property type="match status" value="1"/>
</dbReference>
<reference evidence="7 8" key="1">
    <citation type="submission" date="2019-03" db="EMBL/GenBank/DDBJ databases">
        <title>Genomic Encyclopedia of Type Strains, Phase IV (KMG-IV): sequencing the most valuable type-strain genomes for metagenomic binning, comparative biology and taxonomic classification.</title>
        <authorList>
            <person name="Goeker M."/>
        </authorList>
    </citation>
    <scope>NUCLEOTIDE SEQUENCE [LARGE SCALE GENOMIC DNA]</scope>
    <source>
        <strain evidence="7 8">DSM 100309</strain>
    </source>
</reference>
<feature type="domain" description="EAL" evidence="5">
    <location>
        <begin position="466"/>
        <end position="718"/>
    </location>
</feature>
<keyword evidence="2" id="KW-1133">Transmembrane helix</keyword>
<dbReference type="Pfam" id="PF00989">
    <property type="entry name" value="PAS"/>
    <property type="match status" value="1"/>
</dbReference>
<dbReference type="RefSeq" id="WP_124946989.1">
    <property type="nucleotide sequence ID" value="NZ_BHVT01000056.1"/>
</dbReference>
<keyword evidence="2" id="KW-0472">Membrane</keyword>
<dbReference type="Pfam" id="PF00990">
    <property type="entry name" value="GGDEF"/>
    <property type="match status" value="1"/>
</dbReference>
<dbReference type="InterPro" id="IPR013767">
    <property type="entry name" value="PAS_fold"/>
</dbReference>
<evidence type="ECO:0000259" key="4">
    <source>
        <dbReference type="PROSITE" id="PS50113"/>
    </source>
</evidence>
<dbReference type="CDD" id="cd00130">
    <property type="entry name" value="PAS"/>
    <property type="match status" value="1"/>
</dbReference>
<dbReference type="NCBIfam" id="TIGR00254">
    <property type="entry name" value="GGDEF"/>
    <property type="match status" value="1"/>
</dbReference>
<dbReference type="EMBL" id="SMCO01000025">
    <property type="protein sequence ID" value="TCV81240.1"/>
    <property type="molecule type" value="Genomic_DNA"/>
</dbReference>
<feature type="transmembrane region" description="Helical" evidence="2">
    <location>
        <begin position="134"/>
        <end position="159"/>
    </location>
</feature>
<dbReference type="Gene3D" id="3.30.70.270">
    <property type="match status" value="1"/>
</dbReference>
<dbReference type="InterPro" id="IPR001633">
    <property type="entry name" value="EAL_dom"/>
</dbReference>
<dbReference type="InterPro" id="IPR029787">
    <property type="entry name" value="Nucleotide_cyclase"/>
</dbReference>
<dbReference type="OrthoDB" id="9813903at2"/>
<dbReference type="CDD" id="cd01948">
    <property type="entry name" value="EAL"/>
    <property type="match status" value="1"/>
</dbReference>
<proteinExistence type="predicted"/>
<dbReference type="Proteomes" id="UP000295367">
    <property type="component" value="Unassembled WGS sequence"/>
</dbReference>
<dbReference type="SMART" id="SM00052">
    <property type="entry name" value="EAL"/>
    <property type="match status" value="1"/>
</dbReference>
<dbReference type="Gene3D" id="3.20.20.450">
    <property type="entry name" value="EAL domain"/>
    <property type="match status" value="1"/>
</dbReference>
<protein>
    <submittedName>
        <fullName evidence="7">PAS domain S-box-containing protein/diguanylate cyclase (GGDEF)-like protein</fullName>
    </submittedName>
</protein>
<dbReference type="InterPro" id="IPR035919">
    <property type="entry name" value="EAL_sf"/>
</dbReference>
<evidence type="ECO:0000259" key="3">
    <source>
        <dbReference type="PROSITE" id="PS50112"/>
    </source>
</evidence>
<feature type="domain" description="PAS" evidence="3">
    <location>
        <begin position="177"/>
        <end position="214"/>
    </location>
</feature>
<dbReference type="GO" id="GO:0071111">
    <property type="term" value="F:cyclic-guanylate-specific phosphodiesterase activity"/>
    <property type="evidence" value="ECO:0007669"/>
    <property type="project" value="UniProtKB-EC"/>
</dbReference>
<dbReference type="FunFam" id="3.20.20.450:FF:000001">
    <property type="entry name" value="Cyclic di-GMP phosphodiesterase yahA"/>
    <property type="match status" value="1"/>
</dbReference>
<dbReference type="AlphaFoldDB" id="A0A4R3XWG6"/>
<dbReference type="InterPro" id="IPR000014">
    <property type="entry name" value="PAS"/>
</dbReference>
<dbReference type="InterPro" id="IPR035965">
    <property type="entry name" value="PAS-like_dom_sf"/>
</dbReference>
<evidence type="ECO:0000313" key="7">
    <source>
        <dbReference type="EMBL" id="TCV81240.1"/>
    </source>
</evidence>
<dbReference type="Gene3D" id="3.30.450.20">
    <property type="entry name" value="PAS domain"/>
    <property type="match status" value="1"/>
</dbReference>
<dbReference type="InterPro" id="IPR000160">
    <property type="entry name" value="GGDEF_dom"/>
</dbReference>
<dbReference type="InterPro" id="IPR043128">
    <property type="entry name" value="Rev_trsase/Diguanyl_cyclase"/>
</dbReference>
<evidence type="ECO:0000256" key="2">
    <source>
        <dbReference type="SAM" id="Phobius"/>
    </source>
</evidence>
<keyword evidence="2" id="KW-0812">Transmembrane</keyword>
<organism evidence="7 8">
    <name type="scientific">Sulfurirhabdus autotrophica</name>
    <dbReference type="NCBI Taxonomy" id="1706046"/>
    <lineage>
        <taxon>Bacteria</taxon>
        <taxon>Pseudomonadati</taxon>
        <taxon>Pseudomonadota</taxon>
        <taxon>Betaproteobacteria</taxon>
        <taxon>Nitrosomonadales</taxon>
        <taxon>Sulfuricellaceae</taxon>
        <taxon>Sulfurirhabdus</taxon>
    </lineage>
</organism>
<dbReference type="InterPro" id="IPR052155">
    <property type="entry name" value="Biofilm_reg_signaling"/>
</dbReference>
<feature type="domain" description="GGDEF" evidence="6">
    <location>
        <begin position="324"/>
        <end position="457"/>
    </location>
</feature>
<dbReference type="PROSITE" id="PS50113">
    <property type="entry name" value="PAC"/>
    <property type="match status" value="1"/>
</dbReference>
<dbReference type="CDD" id="cd01949">
    <property type="entry name" value="GGDEF"/>
    <property type="match status" value="1"/>
</dbReference>
<dbReference type="FunFam" id="3.30.70.270:FF:000001">
    <property type="entry name" value="Diguanylate cyclase domain protein"/>
    <property type="match status" value="1"/>
</dbReference>
<dbReference type="GO" id="GO:0006355">
    <property type="term" value="P:regulation of DNA-templated transcription"/>
    <property type="evidence" value="ECO:0007669"/>
    <property type="project" value="InterPro"/>
</dbReference>
<dbReference type="SMART" id="SM00267">
    <property type="entry name" value="GGDEF"/>
    <property type="match status" value="1"/>
</dbReference>
<dbReference type="SUPFAM" id="SSF55785">
    <property type="entry name" value="PYP-like sensor domain (PAS domain)"/>
    <property type="match status" value="1"/>
</dbReference>
<evidence type="ECO:0000256" key="1">
    <source>
        <dbReference type="ARBA" id="ARBA00051114"/>
    </source>
</evidence>
<name>A0A4R3XWG6_9PROT</name>
<gene>
    <name evidence="7" type="ORF">EDC63_12528</name>
</gene>
<comment type="caution">
    <text evidence="7">The sequence shown here is derived from an EMBL/GenBank/DDBJ whole genome shotgun (WGS) entry which is preliminary data.</text>
</comment>
<keyword evidence="8" id="KW-1185">Reference proteome</keyword>
<sequence length="719" mass="79891">MQTDSTTLIKLINWLAGTVAIFIAAAVPASYLFISYQYVGAELQTKANYTAIQITALINKTPATWIREEQKLTALLSSIPETEKTPESSFITDIHGKTIASSPTNWPATVTISRSAAFYDSGLEIGNVTLIRSLLPLFTTTALFGLAGITLGLIIFIALRVLPIRALNSAVNAMRQKEKRLQVVLENAADGILSVALDGLIESSNPAAEKIFGLPQITGMNFSELVPDPHATRLTNQLTQRGKSESIGKHADGSSFPIELDISEAMMDKRLTLIVIVRDISERKEAEQKLSFLANFDSLTGLPNRSLFRDRLAQAVARADRQEHLVALLFLDLDRFKTINDSLGHTSGDHLLLQVAHRLKSVLRKCDTVARLGGDEFTLILEDISHIDVVSGLANKILDIFAEPFVLDNQEFYISTSIGITLYPFDETDIDNLIKDADTAMYHAKAMGRNNYQFYTQEINKKDNDRLTLETDLRKALDRDEFQLHFQPKINLKNGKVVGVEALLRWKNHPNVSPAAYIPLLEETGLIIPVGEWVLRTACNQIRAWQAEKLPALHIAVNLSVRQFSQKDLIDTISRILNETGLEPYLLELEITESLLMDNKESNIAILTNIKNMGVRISMDDFGTGYSSLSYLKRFPIHTLKIDQSFVKGITTNADDAAIAGAIINLAHSLRLNVVAEGVETQEQHDFLLQNDCNQAQGYLISRPLPAAEFETWLKARNA</sequence>
<dbReference type="PROSITE" id="PS50112">
    <property type="entry name" value="PAS"/>
    <property type="match status" value="1"/>
</dbReference>
<dbReference type="SUPFAM" id="SSF141868">
    <property type="entry name" value="EAL domain-like"/>
    <property type="match status" value="1"/>
</dbReference>
<dbReference type="PANTHER" id="PTHR44757:SF2">
    <property type="entry name" value="BIOFILM ARCHITECTURE MAINTENANCE PROTEIN MBAA"/>
    <property type="match status" value="1"/>
</dbReference>
<feature type="transmembrane region" description="Helical" evidence="2">
    <location>
        <begin position="12"/>
        <end position="34"/>
    </location>
</feature>
<dbReference type="PANTHER" id="PTHR44757">
    <property type="entry name" value="DIGUANYLATE CYCLASE DGCP"/>
    <property type="match status" value="1"/>
</dbReference>
<dbReference type="SMART" id="SM00091">
    <property type="entry name" value="PAS"/>
    <property type="match status" value="1"/>
</dbReference>
<feature type="domain" description="PAC" evidence="4">
    <location>
        <begin position="241"/>
        <end position="292"/>
    </location>
</feature>
<dbReference type="Pfam" id="PF00563">
    <property type="entry name" value="EAL"/>
    <property type="match status" value="1"/>
</dbReference>